<comment type="caution">
    <text evidence="2">The sequence shown here is derived from an EMBL/GenBank/DDBJ whole genome shotgun (WGS) entry which is preliminary data.</text>
</comment>
<dbReference type="EMBL" id="JAVDUJ010000001">
    <property type="protein sequence ID" value="MDR6939613.1"/>
    <property type="molecule type" value="Genomic_DNA"/>
</dbReference>
<gene>
    <name evidence="2" type="ORF">J2S36_001156</name>
</gene>
<keyword evidence="3" id="KW-1185">Reference proteome</keyword>
<evidence type="ECO:0000313" key="3">
    <source>
        <dbReference type="Proteomes" id="UP001266099"/>
    </source>
</evidence>
<sequence>MDFMDWALKTAGNHPQLHHSLVTANGDWLEILLADGRTFRFRPSALIQEDAPLAARTEALNRLISVGIKNAPEISTAHTSASEIAPQDSTAPKSAFPLQDPLPGDPENNSGTLKQAVLPDPDSAANPLPTPLADAVLLPIVRNAEIFLNSHHRDDSIVYLPLTDFIAAGIALDFPDEIRPIYYSQITADNREVGELLANSVLELRGITDSLNDSLKLEVMKIAGAEIISFTNPANYESSWFCDLEMLQQLAQQISAAHDGALPLFVPAATTKFYLIFDTDPHLADFFRELLAGREASQAIYPLPHTVAADGWREWIPLPGSELSEILGTLRGFFREKIYATQVKQLLTWGDFGAVKDFQAKVMQNGERVSNTNWSDADHIGSIPDTDFITFVREPSPHPWEPNKAAKFTIRAYIAREIWAEGFHRDENMWPPRWIVSGFPDERKFAELQSASTREF</sequence>
<protein>
    <submittedName>
        <fullName evidence="2">Uncharacterized protein</fullName>
    </submittedName>
</protein>
<name>A0ABU1T2R2_9ACTO</name>
<feature type="compositionally biased region" description="Polar residues" evidence="1">
    <location>
        <begin position="77"/>
        <end position="92"/>
    </location>
</feature>
<proteinExistence type="predicted"/>
<dbReference type="Proteomes" id="UP001266099">
    <property type="component" value="Unassembled WGS sequence"/>
</dbReference>
<feature type="region of interest" description="Disordered" evidence="1">
    <location>
        <begin position="77"/>
        <end position="125"/>
    </location>
</feature>
<dbReference type="RefSeq" id="WP_309956417.1">
    <property type="nucleotide sequence ID" value="NZ_JAVDUJ010000001.1"/>
</dbReference>
<reference evidence="2 3" key="1">
    <citation type="submission" date="2023-07" db="EMBL/GenBank/DDBJ databases">
        <title>Sequencing the genomes of 1000 actinobacteria strains.</title>
        <authorList>
            <person name="Klenk H.-P."/>
        </authorList>
    </citation>
    <scope>NUCLEOTIDE SEQUENCE [LARGE SCALE GENOMIC DNA]</scope>
    <source>
        <strain evidence="2 3">DSM 15539</strain>
    </source>
</reference>
<organism evidence="2 3">
    <name type="scientific">Arcanobacterium hippocoleae</name>
    <dbReference type="NCBI Taxonomy" id="149017"/>
    <lineage>
        <taxon>Bacteria</taxon>
        <taxon>Bacillati</taxon>
        <taxon>Actinomycetota</taxon>
        <taxon>Actinomycetes</taxon>
        <taxon>Actinomycetales</taxon>
        <taxon>Actinomycetaceae</taxon>
        <taxon>Arcanobacterium</taxon>
    </lineage>
</organism>
<evidence type="ECO:0000313" key="2">
    <source>
        <dbReference type="EMBL" id="MDR6939613.1"/>
    </source>
</evidence>
<accession>A0ABU1T2R2</accession>
<evidence type="ECO:0000256" key="1">
    <source>
        <dbReference type="SAM" id="MobiDB-lite"/>
    </source>
</evidence>